<protein>
    <submittedName>
        <fullName evidence="2">Uncharacterized protein</fullName>
    </submittedName>
</protein>
<dbReference type="AlphaFoldDB" id="B8BQS4"/>
<accession>B8BQS4</accession>
<keyword evidence="3" id="KW-1185">Reference proteome</keyword>
<dbReference type="EMBL" id="CM000638">
    <property type="protein sequence ID" value="EED96415.1"/>
    <property type="molecule type" value="Genomic_DNA"/>
</dbReference>
<feature type="region of interest" description="Disordered" evidence="1">
    <location>
        <begin position="92"/>
        <end position="124"/>
    </location>
</feature>
<dbReference type="KEGG" id="tps:THAPSDRAFT_1381"/>
<evidence type="ECO:0000313" key="3">
    <source>
        <dbReference type="Proteomes" id="UP000001449"/>
    </source>
</evidence>
<dbReference type="GeneID" id="7445304"/>
<dbReference type="HOGENOM" id="CLU_539183_0_0_1"/>
<reference evidence="2 3" key="1">
    <citation type="journal article" date="2004" name="Science">
        <title>The genome of the diatom Thalassiosira pseudonana: ecology, evolution, and metabolism.</title>
        <authorList>
            <person name="Armbrust E.V."/>
            <person name="Berges J.A."/>
            <person name="Bowler C."/>
            <person name="Green B.R."/>
            <person name="Martinez D."/>
            <person name="Putnam N.H."/>
            <person name="Zhou S."/>
            <person name="Allen A.E."/>
            <person name="Apt K.E."/>
            <person name="Bechner M."/>
            <person name="Brzezinski M.A."/>
            <person name="Chaal B.K."/>
            <person name="Chiovitti A."/>
            <person name="Davis A.K."/>
            <person name="Demarest M.S."/>
            <person name="Detter J.C."/>
            <person name="Glavina T."/>
            <person name="Goodstein D."/>
            <person name="Hadi M.Z."/>
            <person name="Hellsten U."/>
            <person name="Hildebrand M."/>
            <person name="Jenkins B.D."/>
            <person name="Jurka J."/>
            <person name="Kapitonov V.V."/>
            <person name="Kroger N."/>
            <person name="Lau W.W."/>
            <person name="Lane T.W."/>
            <person name="Larimer F.W."/>
            <person name="Lippmeier J.C."/>
            <person name="Lucas S."/>
            <person name="Medina M."/>
            <person name="Montsant A."/>
            <person name="Obornik M."/>
            <person name="Parker M.S."/>
            <person name="Palenik B."/>
            <person name="Pazour G.J."/>
            <person name="Richardson P.M."/>
            <person name="Rynearson T.A."/>
            <person name="Saito M.A."/>
            <person name="Schwartz D.C."/>
            <person name="Thamatrakoln K."/>
            <person name="Valentin K."/>
            <person name="Vardi A."/>
            <person name="Wilkerson F.P."/>
            <person name="Rokhsar D.S."/>
        </authorList>
    </citation>
    <scope>NUCLEOTIDE SEQUENCE [LARGE SCALE GENOMIC DNA]</scope>
    <source>
        <strain evidence="2 3">CCMP1335</strain>
    </source>
</reference>
<name>B8BQS4_THAPS</name>
<feature type="region of interest" description="Disordered" evidence="1">
    <location>
        <begin position="1"/>
        <end position="35"/>
    </location>
</feature>
<organism evidence="2 3">
    <name type="scientific">Thalassiosira pseudonana</name>
    <name type="common">Marine diatom</name>
    <name type="synonym">Cyclotella nana</name>
    <dbReference type="NCBI Taxonomy" id="35128"/>
    <lineage>
        <taxon>Eukaryota</taxon>
        <taxon>Sar</taxon>
        <taxon>Stramenopiles</taxon>
        <taxon>Ochrophyta</taxon>
        <taxon>Bacillariophyta</taxon>
        <taxon>Coscinodiscophyceae</taxon>
        <taxon>Thalassiosirophycidae</taxon>
        <taxon>Thalassiosirales</taxon>
        <taxon>Thalassiosiraceae</taxon>
        <taxon>Thalassiosira</taxon>
    </lineage>
</organism>
<feature type="compositionally biased region" description="Polar residues" evidence="1">
    <location>
        <begin position="17"/>
        <end position="35"/>
    </location>
</feature>
<evidence type="ECO:0000313" key="2">
    <source>
        <dbReference type="EMBL" id="EED96415.1"/>
    </source>
</evidence>
<dbReference type="PaxDb" id="35128-Thaps1381"/>
<proteinExistence type="predicted"/>
<dbReference type="Proteomes" id="UP000001449">
    <property type="component" value="Chromosome 1"/>
</dbReference>
<dbReference type="InParanoid" id="B8BQS4"/>
<evidence type="ECO:0000256" key="1">
    <source>
        <dbReference type="SAM" id="MobiDB-lite"/>
    </source>
</evidence>
<reference evidence="2 3" key="2">
    <citation type="journal article" date="2008" name="Nature">
        <title>The Phaeodactylum genome reveals the evolutionary history of diatom genomes.</title>
        <authorList>
            <person name="Bowler C."/>
            <person name="Allen A.E."/>
            <person name="Badger J.H."/>
            <person name="Grimwood J."/>
            <person name="Jabbari K."/>
            <person name="Kuo A."/>
            <person name="Maheswari U."/>
            <person name="Martens C."/>
            <person name="Maumus F."/>
            <person name="Otillar R.P."/>
            <person name="Rayko E."/>
            <person name="Salamov A."/>
            <person name="Vandepoele K."/>
            <person name="Beszteri B."/>
            <person name="Gruber A."/>
            <person name="Heijde M."/>
            <person name="Katinka M."/>
            <person name="Mock T."/>
            <person name="Valentin K."/>
            <person name="Verret F."/>
            <person name="Berges J.A."/>
            <person name="Brownlee C."/>
            <person name="Cadoret J.P."/>
            <person name="Chiovitti A."/>
            <person name="Choi C.J."/>
            <person name="Coesel S."/>
            <person name="De Martino A."/>
            <person name="Detter J.C."/>
            <person name="Durkin C."/>
            <person name="Falciatore A."/>
            <person name="Fournet J."/>
            <person name="Haruta M."/>
            <person name="Huysman M.J."/>
            <person name="Jenkins B.D."/>
            <person name="Jiroutova K."/>
            <person name="Jorgensen R.E."/>
            <person name="Joubert Y."/>
            <person name="Kaplan A."/>
            <person name="Kroger N."/>
            <person name="Kroth P.G."/>
            <person name="La Roche J."/>
            <person name="Lindquist E."/>
            <person name="Lommer M."/>
            <person name="Martin-Jezequel V."/>
            <person name="Lopez P.J."/>
            <person name="Lucas S."/>
            <person name="Mangogna M."/>
            <person name="McGinnis K."/>
            <person name="Medlin L.K."/>
            <person name="Montsant A."/>
            <person name="Oudot-Le Secq M.P."/>
            <person name="Napoli C."/>
            <person name="Obornik M."/>
            <person name="Parker M.S."/>
            <person name="Petit J.L."/>
            <person name="Porcel B.M."/>
            <person name="Poulsen N."/>
            <person name="Robison M."/>
            <person name="Rychlewski L."/>
            <person name="Rynearson T.A."/>
            <person name="Schmutz J."/>
            <person name="Shapiro H."/>
            <person name="Siaut M."/>
            <person name="Stanley M."/>
            <person name="Sussman M.R."/>
            <person name="Taylor A.R."/>
            <person name="Vardi A."/>
            <person name="von Dassow P."/>
            <person name="Vyverman W."/>
            <person name="Willis A."/>
            <person name="Wyrwicz L.S."/>
            <person name="Rokhsar D.S."/>
            <person name="Weissenbach J."/>
            <person name="Armbrust E.V."/>
            <person name="Green B.R."/>
            <person name="Van de Peer Y."/>
            <person name="Grigoriev I.V."/>
        </authorList>
    </citation>
    <scope>NUCLEOTIDE SEQUENCE [LARGE SCALE GENOMIC DNA]</scope>
    <source>
        <strain evidence="2 3">CCMP1335</strain>
    </source>
</reference>
<sequence>MNTSSAKSAADDFVEHLSSSRASSHDAQINHQQHALDQLVEATMGDEITATSQRIVGSSRGDHLEEVNSMLRSQPFRMLERVVQDCSAQITSLSSADAEGEREPSSSNNKKSKKPEAPTKSAPTSFSLFDMMDAQKGAFVVPPRITANHVIEAYKREMRELRGKEDVTTMQADRNEFFERDTNDSSSLDNLNSLELLEKAGDMEDLSPDPETWEEIRQILYFGLISPDSNVGSNADRQSRFLEVHESLHCRFRRDNGGMMYNPQLWDLAQNLVGFILSFSQQFPNGDDASDVGVAVSRQTLNLYWDAMHSFLDVLSRLALGYITSSVGNEREIERMVMGMSLILTSDFDASILAAMEPMAGWFEVWCRFIRPNKLVTIVQATGLGGAVLSRCNSLGSNLSSRKIVEMLDNSVGYSPSLVDVQHCNFLQSLSVLRTILFHCGGSPAIVSTIHRQSVSTTSDSAGGSSAQSFFLKPSGVASTDDVQAFLRQQEEQTTPKKDPLQLPMS</sequence>
<gene>
    <name evidence="2" type="ORF">THAPSDRAFT_1381</name>
</gene>
<dbReference type="RefSeq" id="XP_002286774.1">
    <property type="nucleotide sequence ID" value="XM_002286738.1"/>
</dbReference>